<feature type="transmembrane region" description="Helical" evidence="7">
    <location>
        <begin position="181"/>
        <end position="209"/>
    </location>
</feature>
<feature type="transmembrane region" description="Helical" evidence="7">
    <location>
        <begin position="97"/>
        <end position="119"/>
    </location>
</feature>
<evidence type="ECO:0000256" key="6">
    <source>
        <dbReference type="ARBA" id="ARBA00023136"/>
    </source>
</evidence>
<feature type="domain" description="ABC transmembrane type-1" evidence="8">
    <location>
        <begin position="93"/>
        <end position="308"/>
    </location>
</feature>
<dbReference type="CDD" id="cd06261">
    <property type="entry name" value="TM_PBP2"/>
    <property type="match status" value="1"/>
</dbReference>
<dbReference type="SUPFAM" id="SSF161098">
    <property type="entry name" value="MetI-like"/>
    <property type="match status" value="1"/>
</dbReference>
<keyword evidence="6 7" id="KW-0472">Membrane</keyword>
<proteinExistence type="inferred from homology"/>
<keyword evidence="4 7" id="KW-0812">Transmembrane</keyword>
<dbReference type="EMBL" id="BQNJ01000002">
    <property type="protein sequence ID" value="GKH03067.1"/>
    <property type="molecule type" value="Genomic_DNA"/>
</dbReference>
<keyword evidence="3" id="KW-1003">Cell membrane</keyword>
<accession>A0AA37NM59</accession>
<gene>
    <name evidence="9" type="ORF">CE91St55_50480</name>
</gene>
<dbReference type="PANTHER" id="PTHR43227:SF11">
    <property type="entry name" value="BLL4140 PROTEIN"/>
    <property type="match status" value="1"/>
</dbReference>
<feature type="transmembrane region" description="Helical" evidence="7">
    <location>
        <begin position="230"/>
        <end position="252"/>
    </location>
</feature>
<evidence type="ECO:0000313" key="9">
    <source>
        <dbReference type="EMBL" id="GKH03067.1"/>
    </source>
</evidence>
<name>A0AA37NM59_9FIRM</name>
<keyword evidence="5 7" id="KW-1133">Transmembrane helix</keyword>
<protein>
    <submittedName>
        <fullName evidence="9">ABC transporter permease</fullName>
    </submittedName>
</protein>
<dbReference type="GO" id="GO:0005886">
    <property type="term" value="C:plasma membrane"/>
    <property type="evidence" value="ECO:0007669"/>
    <property type="project" value="UniProtKB-SubCell"/>
</dbReference>
<organism evidence="9 10">
    <name type="scientific">Hungatella hathewayi</name>
    <dbReference type="NCBI Taxonomy" id="154046"/>
    <lineage>
        <taxon>Bacteria</taxon>
        <taxon>Bacillati</taxon>
        <taxon>Bacillota</taxon>
        <taxon>Clostridia</taxon>
        <taxon>Lachnospirales</taxon>
        <taxon>Lachnospiraceae</taxon>
        <taxon>Hungatella</taxon>
    </lineage>
</organism>
<sequence length="319" mass="35423">MRFPGHPHKLRKRGDFVNRPAKKKYSRLDRHLMGIGIVFLLPAAILIIFTTLVPIVWNGVLSLCEWNGNGPMEFIGLKNYIKVFTDKPTMKTIGNSMVVAAGSTAVSMLLGIMLALMIYKMGKREGSIFRFIFYSPSMMPMTVAGLLFVFVLSPDDGLLNNLFAVVGLKSLQHAWLSEPGLVLATLAVVSGFKGSGTIMMMVYTGILGIPESLFESAKLDGANYWKEVKLIILPLIKPTICMVFSMEVMWSFKTYDMVWTMTQGGPGSMSKTAPITMIQNAFTYNKFGYASAIGLVFTVIVLVCITLVRRAMKSEIYEY</sequence>
<evidence type="ECO:0000256" key="5">
    <source>
        <dbReference type="ARBA" id="ARBA00022989"/>
    </source>
</evidence>
<dbReference type="InterPro" id="IPR000515">
    <property type="entry name" value="MetI-like"/>
</dbReference>
<evidence type="ECO:0000313" key="10">
    <source>
        <dbReference type="Proteomes" id="UP001055091"/>
    </source>
</evidence>
<feature type="transmembrane region" description="Helical" evidence="7">
    <location>
        <begin position="287"/>
        <end position="308"/>
    </location>
</feature>
<dbReference type="AlphaFoldDB" id="A0AA37NM59"/>
<dbReference type="InterPro" id="IPR035906">
    <property type="entry name" value="MetI-like_sf"/>
</dbReference>
<evidence type="ECO:0000259" key="8">
    <source>
        <dbReference type="PROSITE" id="PS50928"/>
    </source>
</evidence>
<reference evidence="9" key="1">
    <citation type="submission" date="2022-01" db="EMBL/GenBank/DDBJ databases">
        <title>Novel bile acid biosynthetic pathways are enriched in the microbiome of centenarians.</title>
        <authorList>
            <person name="Sato Y."/>
            <person name="Atarashi K."/>
            <person name="Plichta R.D."/>
            <person name="Arai Y."/>
            <person name="Sasajima S."/>
            <person name="Kearney M.S."/>
            <person name="Suda W."/>
            <person name="Takeshita K."/>
            <person name="Sasaki T."/>
            <person name="Okamoto S."/>
            <person name="Skelly N.A."/>
            <person name="Okamura Y."/>
            <person name="Vlamakis H."/>
            <person name="Li Y."/>
            <person name="Tanoue T."/>
            <person name="Takei H."/>
            <person name="Nittono H."/>
            <person name="Narushima S."/>
            <person name="Irie J."/>
            <person name="Itoh H."/>
            <person name="Moriya K."/>
            <person name="Sugiura Y."/>
            <person name="Suematsu M."/>
            <person name="Moritoki N."/>
            <person name="Shibata S."/>
            <person name="Littman R.D."/>
            <person name="Fischbach A.M."/>
            <person name="Uwamino Y."/>
            <person name="Inoue T."/>
            <person name="Honda A."/>
            <person name="Hattori M."/>
            <person name="Murai T."/>
            <person name="Xavier J.R."/>
            <person name="Hirose N."/>
            <person name="Honda K."/>
        </authorList>
    </citation>
    <scope>NUCLEOTIDE SEQUENCE</scope>
    <source>
        <strain evidence="9">CE91-St55</strain>
    </source>
</reference>
<dbReference type="Gene3D" id="1.10.3720.10">
    <property type="entry name" value="MetI-like"/>
    <property type="match status" value="1"/>
</dbReference>
<evidence type="ECO:0000256" key="3">
    <source>
        <dbReference type="ARBA" id="ARBA00022475"/>
    </source>
</evidence>
<feature type="transmembrane region" description="Helical" evidence="7">
    <location>
        <begin position="32"/>
        <end position="57"/>
    </location>
</feature>
<comment type="similarity">
    <text evidence="7">Belongs to the binding-protein-dependent transport system permease family.</text>
</comment>
<evidence type="ECO:0000256" key="4">
    <source>
        <dbReference type="ARBA" id="ARBA00022692"/>
    </source>
</evidence>
<evidence type="ECO:0000256" key="2">
    <source>
        <dbReference type="ARBA" id="ARBA00022448"/>
    </source>
</evidence>
<dbReference type="Pfam" id="PF00528">
    <property type="entry name" value="BPD_transp_1"/>
    <property type="match status" value="1"/>
</dbReference>
<feature type="transmembrane region" description="Helical" evidence="7">
    <location>
        <begin position="131"/>
        <end position="152"/>
    </location>
</feature>
<dbReference type="Proteomes" id="UP001055091">
    <property type="component" value="Unassembled WGS sequence"/>
</dbReference>
<dbReference type="InterPro" id="IPR050809">
    <property type="entry name" value="UgpAE/MalFG_permease"/>
</dbReference>
<dbReference type="GO" id="GO:0055085">
    <property type="term" value="P:transmembrane transport"/>
    <property type="evidence" value="ECO:0007669"/>
    <property type="project" value="InterPro"/>
</dbReference>
<dbReference type="PROSITE" id="PS50928">
    <property type="entry name" value="ABC_TM1"/>
    <property type="match status" value="1"/>
</dbReference>
<comment type="subcellular location">
    <subcellularLocation>
        <location evidence="1 7">Cell membrane</location>
        <topology evidence="1 7">Multi-pass membrane protein</topology>
    </subcellularLocation>
</comment>
<evidence type="ECO:0000256" key="7">
    <source>
        <dbReference type="RuleBase" id="RU363032"/>
    </source>
</evidence>
<dbReference type="PANTHER" id="PTHR43227">
    <property type="entry name" value="BLL4140 PROTEIN"/>
    <property type="match status" value="1"/>
</dbReference>
<evidence type="ECO:0000256" key="1">
    <source>
        <dbReference type="ARBA" id="ARBA00004651"/>
    </source>
</evidence>
<comment type="caution">
    <text evidence="9">The sequence shown here is derived from an EMBL/GenBank/DDBJ whole genome shotgun (WGS) entry which is preliminary data.</text>
</comment>
<keyword evidence="2 7" id="KW-0813">Transport</keyword>